<dbReference type="EMBL" id="BAAANC010000002">
    <property type="protein sequence ID" value="GAA1536802.1"/>
    <property type="molecule type" value="Genomic_DNA"/>
</dbReference>
<dbReference type="InterPro" id="IPR019922">
    <property type="entry name" value="Lucif-like_OxRdatse_MSMEG_4141"/>
</dbReference>
<name>A0ABP4M3A4_9ACTN</name>
<evidence type="ECO:0000313" key="4">
    <source>
        <dbReference type="Proteomes" id="UP001500363"/>
    </source>
</evidence>
<comment type="caution">
    <text evidence="3">The sequence shown here is derived from an EMBL/GenBank/DDBJ whole genome shotgun (WGS) entry which is preliminary data.</text>
</comment>
<dbReference type="Proteomes" id="UP001500363">
    <property type="component" value="Unassembled WGS sequence"/>
</dbReference>
<proteinExistence type="predicted"/>
<feature type="domain" description="Luciferase-like" evidence="2">
    <location>
        <begin position="20"/>
        <end position="271"/>
    </location>
</feature>
<evidence type="ECO:0000256" key="1">
    <source>
        <dbReference type="SAM" id="MobiDB-lite"/>
    </source>
</evidence>
<organism evidence="3 4">
    <name type="scientific">Kribbella lupini</name>
    <dbReference type="NCBI Taxonomy" id="291602"/>
    <lineage>
        <taxon>Bacteria</taxon>
        <taxon>Bacillati</taxon>
        <taxon>Actinomycetota</taxon>
        <taxon>Actinomycetes</taxon>
        <taxon>Propionibacteriales</taxon>
        <taxon>Kribbellaceae</taxon>
        <taxon>Kribbella</taxon>
    </lineage>
</organism>
<feature type="region of interest" description="Disordered" evidence="1">
    <location>
        <begin position="115"/>
        <end position="142"/>
    </location>
</feature>
<evidence type="ECO:0000313" key="3">
    <source>
        <dbReference type="EMBL" id="GAA1536802.1"/>
    </source>
</evidence>
<dbReference type="RefSeq" id="WP_344176889.1">
    <property type="nucleotide sequence ID" value="NZ_BAAANC010000002.1"/>
</dbReference>
<evidence type="ECO:0000259" key="2">
    <source>
        <dbReference type="Pfam" id="PF00296"/>
    </source>
</evidence>
<dbReference type="SUPFAM" id="SSF51679">
    <property type="entry name" value="Bacterial luciferase-like"/>
    <property type="match status" value="1"/>
</dbReference>
<dbReference type="Pfam" id="PF00296">
    <property type="entry name" value="Bac_luciferase"/>
    <property type="match status" value="1"/>
</dbReference>
<dbReference type="InterPro" id="IPR036661">
    <property type="entry name" value="Luciferase-like_sf"/>
</dbReference>
<keyword evidence="4" id="KW-1185">Reference proteome</keyword>
<reference evidence="4" key="1">
    <citation type="journal article" date="2019" name="Int. J. Syst. Evol. Microbiol.">
        <title>The Global Catalogue of Microorganisms (GCM) 10K type strain sequencing project: providing services to taxonomists for standard genome sequencing and annotation.</title>
        <authorList>
            <consortium name="The Broad Institute Genomics Platform"/>
            <consortium name="The Broad Institute Genome Sequencing Center for Infectious Disease"/>
            <person name="Wu L."/>
            <person name="Ma J."/>
        </authorList>
    </citation>
    <scope>NUCLEOTIDE SEQUENCE [LARGE SCALE GENOMIC DNA]</scope>
    <source>
        <strain evidence="4">JCM 14303</strain>
    </source>
</reference>
<dbReference type="NCBIfam" id="TIGR03620">
    <property type="entry name" value="F420_MSMEG_4141"/>
    <property type="match status" value="1"/>
</dbReference>
<accession>A0ABP4M3A4</accession>
<dbReference type="InterPro" id="IPR011251">
    <property type="entry name" value="Luciferase-like_dom"/>
</dbReference>
<protein>
    <submittedName>
        <fullName evidence="3">TIGR03620 family F420-dependent LLM class oxidoreductase</fullName>
    </submittedName>
</protein>
<dbReference type="Gene3D" id="3.20.20.30">
    <property type="entry name" value="Luciferase-like domain"/>
    <property type="match status" value="1"/>
</dbReference>
<sequence length="298" mass="31245">MNKPSFGSFGITTGLTSSPESLDAARIAEDLGYPAIWLSGGPLPGLQTIRDLVEATNTIRYVSGILSVDTYPAEDVAATYAAIEAQTPGRFTVGLGGAHGPRPLAALEEYLDQLDGVPGEQQPPGGSDEQQSLGRPDAPQPVGVPAQHRLLAALGPRMLKLAAERTAGAYPFLVTADYTAEARAILGDDKLLAVSHLVVVEPDASRARGIARDTLSFFTGLPGYAANLRRMGFTDDDFATLPDHMVDALAAWGTPNQIADSLHKHLAAGADHVAINVITGVTGPQPTDQWRALAPALL</sequence>
<gene>
    <name evidence="3" type="ORF">GCM10009741_44230</name>
</gene>